<dbReference type="EMBL" id="FQXH01000009">
    <property type="protein sequence ID" value="SHH16433.1"/>
    <property type="molecule type" value="Genomic_DNA"/>
</dbReference>
<dbReference type="Proteomes" id="UP000242520">
    <property type="component" value="Unassembled WGS sequence"/>
</dbReference>
<accession>A0A1M5QS71</accession>
<feature type="chain" id="PRO_5039388104" evidence="3">
    <location>
        <begin position="26"/>
        <end position="387"/>
    </location>
</feature>
<comment type="similarity">
    <text evidence="1">Belongs to the bacterial solute-binding protein 8 family.</text>
</comment>
<dbReference type="PANTHER" id="PTHR30535">
    <property type="entry name" value="VITAMIN B12-BINDING PROTEIN"/>
    <property type="match status" value="1"/>
</dbReference>
<name>A0A1M5QS71_9FIRM</name>
<dbReference type="STRING" id="1123350.SAMN02744040_01050"/>
<evidence type="ECO:0000259" key="4">
    <source>
        <dbReference type="PROSITE" id="PS50983"/>
    </source>
</evidence>
<dbReference type="Gene3D" id="3.40.50.1980">
    <property type="entry name" value="Nitrogenase molybdenum iron protein domain"/>
    <property type="match status" value="2"/>
</dbReference>
<feature type="domain" description="Fe/B12 periplasmic-binding" evidence="4">
    <location>
        <begin position="50"/>
        <end position="356"/>
    </location>
</feature>
<feature type="coiled-coil region" evidence="2">
    <location>
        <begin position="186"/>
        <end position="213"/>
    </location>
</feature>
<proteinExistence type="inferred from homology"/>
<dbReference type="Pfam" id="PF01497">
    <property type="entry name" value="Peripla_BP_2"/>
    <property type="match status" value="1"/>
</dbReference>
<sequence length="387" mass="43710">MKRKNLLLFLIVAVFSMLIVGCSTQKTETAITTANGDKKAQIKFNDILGREVVLDKPAERVFLGFYFENFLAINGIDSFDKVVAMSKGEWSDFFYSQWLKYSKEVPRLNDIVDTGSIYSGKFSMEKLLATRPDVAILAPFQYETLGANVEKLEQAGIPVVVVDYNAQTLEKHIKSTLIIGKVMGNEERAKQLADEYKSAVEDVKNRVAKSKQSVKSVYFELANKGPNVYGNSYGNYMWGNLVKLGGGKNIAEGKVESYGPLSPEYILSSNPDVIFFAGLNWAKKDKDCVLMGFDVEDSSTQEKLEAYIQRQGWDKLNAVKNREVYSMDHAGLRSLYDYVYLQYIAKALHPEVFKDINPLENHKKFYEKYLPVEPIGNFMTKLGGNNE</sequence>
<evidence type="ECO:0000313" key="5">
    <source>
        <dbReference type="EMBL" id="SHH16433.1"/>
    </source>
</evidence>
<dbReference type="SUPFAM" id="SSF53807">
    <property type="entry name" value="Helical backbone' metal receptor"/>
    <property type="match status" value="1"/>
</dbReference>
<reference evidence="6" key="1">
    <citation type="submission" date="2016-11" db="EMBL/GenBank/DDBJ databases">
        <authorList>
            <person name="Varghese N."/>
            <person name="Submissions S."/>
        </authorList>
    </citation>
    <scope>NUCLEOTIDE SEQUENCE [LARGE SCALE GENOMIC DNA]</scope>
    <source>
        <strain evidence="6">DSM 15285</strain>
    </source>
</reference>
<dbReference type="RefSeq" id="WP_072724346.1">
    <property type="nucleotide sequence ID" value="NZ_FQXH01000009.1"/>
</dbReference>
<evidence type="ECO:0000313" key="6">
    <source>
        <dbReference type="Proteomes" id="UP000242520"/>
    </source>
</evidence>
<evidence type="ECO:0000256" key="2">
    <source>
        <dbReference type="SAM" id="Coils"/>
    </source>
</evidence>
<dbReference type="PROSITE" id="PS51257">
    <property type="entry name" value="PROKAR_LIPOPROTEIN"/>
    <property type="match status" value="1"/>
</dbReference>
<keyword evidence="6" id="KW-1185">Reference proteome</keyword>
<feature type="signal peptide" evidence="3">
    <location>
        <begin position="1"/>
        <end position="25"/>
    </location>
</feature>
<evidence type="ECO:0000256" key="1">
    <source>
        <dbReference type="ARBA" id="ARBA00008814"/>
    </source>
</evidence>
<keyword evidence="2" id="KW-0175">Coiled coil</keyword>
<dbReference type="PROSITE" id="PS50983">
    <property type="entry name" value="FE_B12_PBP"/>
    <property type="match status" value="1"/>
</dbReference>
<dbReference type="PANTHER" id="PTHR30535:SF34">
    <property type="entry name" value="MOLYBDATE-BINDING PROTEIN MOLA"/>
    <property type="match status" value="1"/>
</dbReference>
<dbReference type="InterPro" id="IPR002491">
    <property type="entry name" value="ABC_transptr_periplasmic_BD"/>
</dbReference>
<keyword evidence="3" id="KW-0732">Signal</keyword>
<protein>
    <submittedName>
        <fullName evidence="5">ABC-type Fe3+-hydroxamate transport system, substrate-binding protein</fullName>
    </submittedName>
</protein>
<gene>
    <name evidence="5" type="ORF">SAMN02744040_01050</name>
</gene>
<dbReference type="AlphaFoldDB" id="A0A1M5QS71"/>
<dbReference type="OrthoDB" id="9816357at2"/>
<evidence type="ECO:0000256" key="3">
    <source>
        <dbReference type="SAM" id="SignalP"/>
    </source>
</evidence>
<dbReference type="InterPro" id="IPR050902">
    <property type="entry name" value="ABC_Transporter_SBP"/>
</dbReference>
<organism evidence="5 6">
    <name type="scientific">Tepidibacter thalassicus DSM 15285</name>
    <dbReference type="NCBI Taxonomy" id="1123350"/>
    <lineage>
        <taxon>Bacteria</taxon>
        <taxon>Bacillati</taxon>
        <taxon>Bacillota</taxon>
        <taxon>Clostridia</taxon>
        <taxon>Peptostreptococcales</taxon>
        <taxon>Peptostreptococcaceae</taxon>
        <taxon>Tepidibacter</taxon>
    </lineage>
</organism>